<organism evidence="1">
    <name type="scientific">uncultured Caudovirales phage</name>
    <dbReference type="NCBI Taxonomy" id="2100421"/>
    <lineage>
        <taxon>Viruses</taxon>
        <taxon>Duplodnaviria</taxon>
        <taxon>Heunggongvirae</taxon>
        <taxon>Uroviricota</taxon>
        <taxon>Caudoviricetes</taxon>
        <taxon>Peduoviridae</taxon>
        <taxon>Maltschvirus</taxon>
        <taxon>Maltschvirus maltsch</taxon>
    </lineage>
</organism>
<gene>
    <name evidence="1" type="ORF">UFOVP359_2</name>
</gene>
<dbReference type="EMBL" id="LR798295">
    <property type="protein sequence ID" value="CAB5221654.1"/>
    <property type="molecule type" value="Genomic_DNA"/>
</dbReference>
<reference evidence="1" key="1">
    <citation type="submission" date="2020-05" db="EMBL/GenBank/DDBJ databases">
        <authorList>
            <person name="Chiriac C."/>
            <person name="Salcher M."/>
            <person name="Ghai R."/>
            <person name="Kavagutti S V."/>
        </authorList>
    </citation>
    <scope>NUCLEOTIDE SEQUENCE</scope>
</reference>
<name>A0A6J7X028_9CAUD</name>
<protein>
    <submittedName>
        <fullName evidence="1">Uncharacterized protein</fullName>
    </submittedName>
</protein>
<evidence type="ECO:0000313" key="1">
    <source>
        <dbReference type="EMBL" id="CAB5221654.1"/>
    </source>
</evidence>
<accession>A0A6J7X028</accession>
<proteinExistence type="predicted"/>
<sequence>MNNQELVAVIYRAITNLTEEDRGEDKVPSQVEMAERIAIDVLLYLQNSLNLK</sequence>